<keyword evidence="2" id="KW-1185">Reference proteome</keyword>
<dbReference type="EMBL" id="CAJFDI010000001">
    <property type="protein sequence ID" value="CAD5208110.1"/>
    <property type="molecule type" value="Genomic_DNA"/>
</dbReference>
<dbReference type="AlphaFoldDB" id="A0A7I8XER0"/>
<evidence type="ECO:0000313" key="1">
    <source>
        <dbReference type="EMBL" id="CAD5208110.1"/>
    </source>
</evidence>
<dbReference type="EMBL" id="CAJFCV020000001">
    <property type="protein sequence ID" value="CAG9080258.1"/>
    <property type="molecule type" value="Genomic_DNA"/>
</dbReference>
<accession>A0A7I8XER0</accession>
<dbReference type="Proteomes" id="UP000659654">
    <property type="component" value="Unassembled WGS sequence"/>
</dbReference>
<gene>
    <name evidence="1" type="ORF">BXYJ_LOCUS346</name>
</gene>
<dbReference type="Proteomes" id="UP000582659">
    <property type="component" value="Unassembled WGS sequence"/>
</dbReference>
<reference evidence="1" key="1">
    <citation type="submission" date="2020-09" db="EMBL/GenBank/DDBJ databases">
        <authorList>
            <person name="Kikuchi T."/>
        </authorList>
    </citation>
    <scope>NUCLEOTIDE SEQUENCE</scope>
    <source>
        <strain evidence="1">Ka4C1</strain>
    </source>
</reference>
<evidence type="ECO:0000313" key="2">
    <source>
        <dbReference type="Proteomes" id="UP000659654"/>
    </source>
</evidence>
<protein>
    <submittedName>
        <fullName evidence="1">(pine wood nematode) hypothetical protein</fullName>
    </submittedName>
</protein>
<proteinExistence type="predicted"/>
<name>A0A7I8XER0_BURXY</name>
<organism evidence="1 2">
    <name type="scientific">Bursaphelenchus xylophilus</name>
    <name type="common">Pinewood nematode worm</name>
    <name type="synonym">Aphelenchoides xylophilus</name>
    <dbReference type="NCBI Taxonomy" id="6326"/>
    <lineage>
        <taxon>Eukaryota</taxon>
        <taxon>Metazoa</taxon>
        <taxon>Ecdysozoa</taxon>
        <taxon>Nematoda</taxon>
        <taxon>Chromadorea</taxon>
        <taxon>Rhabditida</taxon>
        <taxon>Tylenchina</taxon>
        <taxon>Tylenchomorpha</taxon>
        <taxon>Aphelenchoidea</taxon>
        <taxon>Aphelenchoididae</taxon>
        <taxon>Bursaphelenchus</taxon>
    </lineage>
</organism>
<sequence>MIVGFLVKSWPQHRKTSPPPLERRVHPSLECTRNPLEPAKSPSAFVLFSGLSSNPAAYRPPQRPVVQPSGLLSSSAACRPTQRPIVLLSGLSSNPAAYRPAQRPVILLSGLSTPCDLSPPGRTFIPRPYNPLPSDRVQNQLESCTVMPSCCRRTPGAAYPALRGSCSWRPVQGQLP</sequence>
<comment type="caution">
    <text evidence="1">The sequence shown here is derived from an EMBL/GenBank/DDBJ whole genome shotgun (WGS) entry which is preliminary data.</text>
</comment>